<evidence type="ECO:0000313" key="2">
    <source>
        <dbReference type="EMBL" id="KAF5872375.1"/>
    </source>
</evidence>
<dbReference type="Proteomes" id="UP000531561">
    <property type="component" value="Unassembled WGS sequence"/>
</dbReference>
<dbReference type="OrthoDB" id="3543135at2759"/>
<dbReference type="Pfam" id="PF06985">
    <property type="entry name" value="HET"/>
    <property type="match status" value="1"/>
</dbReference>
<dbReference type="PANTHER" id="PTHR33112:SF16">
    <property type="entry name" value="HETEROKARYON INCOMPATIBILITY DOMAIN-CONTAINING PROTEIN"/>
    <property type="match status" value="1"/>
</dbReference>
<dbReference type="PANTHER" id="PTHR33112">
    <property type="entry name" value="DOMAIN PROTEIN, PUTATIVE-RELATED"/>
    <property type="match status" value="1"/>
</dbReference>
<keyword evidence="3" id="KW-1185">Reference proteome</keyword>
<dbReference type="EMBL" id="JABFCT010000010">
    <property type="protein sequence ID" value="KAF5872375.1"/>
    <property type="molecule type" value="Genomic_DNA"/>
</dbReference>
<dbReference type="RefSeq" id="XP_037191321.1">
    <property type="nucleotide sequence ID" value="XM_037336111.1"/>
</dbReference>
<sequence length="331" mass="36510">MEAIGLGHSMFTLNPSIAPRLVEPKGQTVAYAALSYCWGKNGQLRLKKVNHVQFLNALPVQMLSKTTQDAIRVTRALSIKYLWVDALCIIQDSAEDKSRGLAVMGDFYSRSVIAIGAANGDHADAGLFAKRAPHQQRPCPIYEIEDNCTRTQIFAELPRDDEQGTILDSRGWIFQEEVLSARTLKFCSDGLRLKLGFIVQNGSHSELIPWIRNDDILKTDKLPALTGIATQIHNIHKYDHLAGLWKQDLEYGLLWYVASQPNMSSGKKVEAYQKAASSVAEGMNQLSIGNVATHTPFLRNVSISSSGTAQHLKAALPNLRKGDEVKAKSPS</sequence>
<feature type="domain" description="Heterokaryon incompatibility" evidence="1">
    <location>
        <begin position="31"/>
        <end position="176"/>
    </location>
</feature>
<evidence type="ECO:0000259" key="1">
    <source>
        <dbReference type="Pfam" id="PF06985"/>
    </source>
</evidence>
<dbReference type="GeneID" id="59259803"/>
<name>A0A8H6AS37_9HELO</name>
<evidence type="ECO:0000313" key="3">
    <source>
        <dbReference type="Proteomes" id="UP000531561"/>
    </source>
</evidence>
<protein>
    <recommendedName>
        <fullName evidence="1">Heterokaryon incompatibility domain-containing protein</fullName>
    </recommendedName>
</protein>
<proteinExistence type="predicted"/>
<dbReference type="InterPro" id="IPR010730">
    <property type="entry name" value="HET"/>
</dbReference>
<accession>A0A8H6AS37</accession>
<comment type="caution">
    <text evidence="2">The sequence shown here is derived from an EMBL/GenBank/DDBJ whole genome shotgun (WGS) entry which is preliminary data.</text>
</comment>
<gene>
    <name evidence="2" type="ORF">Bfra_005734</name>
</gene>
<reference evidence="2 3" key="1">
    <citation type="journal article" date="2020" name="Phytopathology">
        <title>A high-quality genome resource of Botrytis fragariae, a new and rapidly spreading fungal pathogen causing strawberry gray mold in the U.S.A.</title>
        <authorList>
            <person name="Wu Y."/>
            <person name="Saski C.A."/>
            <person name="Schnabel G."/>
            <person name="Xiao S."/>
            <person name="Hu M."/>
        </authorList>
    </citation>
    <scope>NUCLEOTIDE SEQUENCE [LARGE SCALE GENOMIC DNA]</scope>
    <source>
        <strain evidence="2 3">BVB16</strain>
    </source>
</reference>
<dbReference type="AlphaFoldDB" id="A0A8H6AS37"/>
<organism evidence="2 3">
    <name type="scientific">Botrytis fragariae</name>
    <dbReference type="NCBI Taxonomy" id="1964551"/>
    <lineage>
        <taxon>Eukaryota</taxon>
        <taxon>Fungi</taxon>
        <taxon>Dikarya</taxon>
        <taxon>Ascomycota</taxon>
        <taxon>Pezizomycotina</taxon>
        <taxon>Leotiomycetes</taxon>
        <taxon>Helotiales</taxon>
        <taxon>Sclerotiniaceae</taxon>
        <taxon>Botrytis</taxon>
    </lineage>
</organism>